<feature type="region of interest" description="Disordered" evidence="1">
    <location>
        <begin position="95"/>
        <end position="114"/>
    </location>
</feature>
<evidence type="ECO:0000256" key="1">
    <source>
        <dbReference type="SAM" id="MobiDB-lite"/>
    </source>
</evidence>
<name>A0A2P5A752_PARAD</name>
<comment type="caution">
    <text evidence="2">The sequence shown here is derived from an EMBL/GenBank/DDBJ whole genome shotgun (WGS) entry which is preliminary data.</text>
</comment>
<dbReference type="EMBL" id="JXTB01000828">
    <property type="protein sequence ID" value="PON32351.1"/>
    <property type="molecule type" value="Genomic_DNA"/>
</dbReference>
<dbReference type="Proteomes" id="UP000237105">
    <property type="component" value="Unassembled WGS sequence"/>
</dbReference>
<evidence type="ECO:0000313" key="2">
    <source>
        <dbReference type="EMBL" id="PON32351.1"/>
    </source>
</evidence>
<evidence type="ECO:0000313" key="3">
    <source>
        <dbReference type="Proteomes" id="UP000237105"/>
    </source>
</evidence>
<organism evidence="2 3">
    <name type="scientific">Parasponia andersonii</name>
    <name type="common">Sponia andersonii</name>
    <dbReference type="NCBI Taxonomy" id="3476"/>
    <lineage>
        <taxon>Eukaryota</taxon>
        <taxon>Viridiplantae</taxon>
        <taxon>Streptophyta</taxon>
        <taxon>Embryophyta</taxon>
        <taxon>Tracheophyta</taxon>
        <taxon>Spermatophyta</taxon>
        <taxon>Magnoliopsida</taxon>
        <taxon>eudicotyledons</taxon>
        <taxon>Gunneridae</taxon>
        <taxon>Pentapetalae</taxon>
        <taxon>rosids</taxon>
        <taxon>fabids</taxon>
        <taxon>Rosales</taxon>
        <taxon>Cannabaceae</taxon>
        <taxon>Parasponia</taxon>
    </lineage>
</organism>
<sequence>MCNLCYEIVDLAAGDENKCNFVIEMIHDLKEKLVSNNDVCGSKNKTQNSEFGDEISKEGYQIHSPSAVRNKGHPPFNRKQSKVEQIIRRRKRKKIQLESNGQQAKKANRKKKGEEIANTGQFTHEYSADYIATLKDNLVESLQIPQVACGNRFIDGVCGYPLQAHGQDSGPNNATHVEPSSAKYFHAQCTPSGHFS</sequence>
<dbReference type="AlphaFoldDB" id="A0A2P5A752"/>
<accession>A0A2P5A752</accession>
<gene>
    <name evidence="2" type="ORF">PanWU01x14_362080</name>
</gene>
<proteinExistence type="predicted"/>
<keyword evidence="3" id="KW-1185">Reference proteome</keyword>
<reference evidence="3" key="1">
    <citation type="submission" date="2016-06" db="EMBL/GenBank/DDBJ databases">
        <title>Parallel loss of symbiosis genes in relatives of nitrogen-fixing non-legume Parasponia.</title>
        <authorList>
            <person name="Van Velzen R."/>
            <person name="Holmer R."/>
            <person name="Bu F."/>
            <person name="Rutten L."/>
            <person name="Van Zeijl A."/>
            <person name="Liu W."/>
            <person name="Santuari L."/>
            <person name="Cao Q."/>
            <person name="Sharma T."/>
            <person name="Shen D."/>
            <person name="Roswanjaya Y."/>
            <person name="Wardhani T."/>
            <person name="Kalhor M.S."/>
            <person name="Jansen J."/>
            <person name="Van den Hoogen J."/>
            <person name="Gungor B."/>
            <person name="Hartog M."/>
            <person name="Hontelez J."/>
            <person name="Verver J."/>
            <person name="Yang W.-C."/>
            <person name="Schijlen E."/>
            <person name="Repin R."/>
            <person name="Schilthuizen M."/>
            <person name="Schranz E."/>
            <person name="Heidstra R."/>
            <person name="Miyata K."/>
            <person name="Fedorova E."/>
            <person name="Kohlen W."/>
            <person name="Bisseling T."/>
            <person name="Smit S."/>
            <person name="Geurts R."/>
        </authorList>
    </citation>
    <scope>NUCLEOTIDE SEQUENCE [LARGE SCALE GENOMIC DNA]</scope>
    <source>
        <strain evidence="3">cv. WU1-14</strain>
    </source>
</reference>
<dbReference type="OrthoDB" id="1914915at2759"/>
<protein>
    <submittedName>
        <fullName evidence="2">Uncharacterized protein</fullName>
    </submittedName>
</protein>